<gene>
    <name evidence="1" type="ORF">NUW58_g2910</name>
</gene>
<keyword evidence="2" id="KW-1185">Reference proteome</keyword>
<accession>A0ACC1PDB1</accession>
<protein>
    <submittedName>
        <fullName evidence="1">Uncharacterized protein</fullName>
    </submittedName>
</protein>
<dbReference type="Proteomes" id="UP001143856">
    <property type="component" value="Unassembled WGS sequence"/>
</dbReference>
<name>A0ACC1PDB1_9PEZI</name>
<dbReference type="EMBL" id="JAPDGR010000410">
    <property type="protein sequence ID" value="KAJ2990514.1"/>
    <property type="molecule type" value="Genomic_DNA"/>
</dbReference>
<comment type="caution">
    <text evidence="1">The sequence shown here is derived from an EMBL/GenBank/DDBJ whole genome shotgun (WGS) entry which is preliminary data.</text>
</comment>
<proteinExistence type="predicted"/>
<reference evidence="1" key="1">
    <citation type="submission" date="2022-10" db="EMBL/GenBank/DDBJ databases">
        <title>Genome Sequence of Xylaria curta.</title>
        <authorList>
            <person name="Buettner E."/>
        </authorList>
    </citation>
    <scope>NUCLEOTIDE SEQUENCE</scope>
    <source>
        <strain evidence="1">Babe10</strain>
    </source>
</reference>
<sequence length="205" mass="23065">MPVSVPRHVGQLPVYYNYKQTARRVRYLDTDSTPAYSFGHGLSYTEFAVLGFEARSSGSSLEDSSKFKSGDTIHFAARVKNTGLVEGSYVAQVYSLSRVSSTVQPVRQLVAFKRQYIGPGQESRIEMELDADRYLTILNRQYEWELEKGAYTFALLEDGGATDDTVNVTMRVNQGGKSPVLLNIRRQNSLNPELRLMLNLSQLHT</sequence>
<evidence type="ECO:0000313" key="1">
    <source>
        <dbReference type="EMBL" id="KAJ2990514.1"/>
    </source>
</evidence>
<organism evidence="1 2">
    <name type="scientific">Xylaria curta</name>
    <dbReference type="NCBI Taxonomy" id="42375"/>
    <lineage>
        <taxon>Eukaryota</taxon>
        <taxon>Fungi</taxon>
        <taxon>Dikarya</taxon>
        <taxon>Ascomycota</taxon>
        <taxon>Pezizomycotina</taxon>
        <taxon>Sordariomycetes</taxon>
        <taxon>Xylariomycetidae</taxon>
        <taxon>Xylariales</taxon>
        <taxon>Xylariaceae</taxon>
        <taxon>Xylaria</taxon>
    </lineage>
</organism>
<evidence type="ECO:0000313" key="2">
    <source>
        <dbReference type="Proteomes" id="UP001143856"/>
    </source>
</evidence>